<gene>
    <name evidence="2" type="ORF">O3V59_05295</name>
</gene>
<dbReference type="Proteomes" id="UP001151071">
    <property type="component" value="Unassembled WGS sequence"/>
</dbReference>
<keyword evidence="1" id="KW-1133">Transmembrane helix</keyword>
<proteinExistence type="predicted"/>
<dbReference type="EMBL" id="JAPYYP010000004">
    <property type="protein sequence ID" value="MDA5107765.1"/>
    <property type="molecule type" value="Genomic_DNA"/>
</dbReference>
<feature type="transmembrane region" description="Helical" evidence="1">
    <location>
        <begin position="106"/>
        <end position="127"/>
    </location>
</feature>
<sequence>MNVTSFWHTHKSTWAELDRLLDRFHKRPREIGAADIDRLTLLYKKTSAHLAYIRTYHPHDEVTRYLNRLVARAHNVAYKQQSTSGGQLSRFFWVHLLELIRKRLPFIGWAAVLFLIGGVSGFAAVMADPLNLYFVLPEGMAEQIDPGRLGQGHESIDSPMISTLIMINNIKVAILAFISGVTLGLVPLYLLLFNGLLIGALAAVYWQANASYAFWAYILPHGVIELTAIFIAGGAGLHMGYRLLVPGPYHRKYQFLQAAKESAQLLLGTLPLFVVAGIIEGYITPSALSLEAKYAVAILTLIAIAGWYAYGLKRQRHSASLALISK</sequence>
<feature type="transmembrane region" description="Helical" evidence="1">
    <location>
        <begin position="294"/>
        <end position="312"/>
    </location>
</feature>
<dbReference type="PANTHER" id="PTHR35337:SF1">
    <property type="entry name" value="SLR1478 PROTEIN"/>
    <property type="match status" value="1"/>
</dbReference>
<evidence type="ECO:0000313" key="2">
    <source>
        <dbReference type="EMBL" id="MDA5107765.1"/>
    </source>
</evidence>
<keyword evidence="1" id="KW-0472">Membrane</keyword>
<dbReference type="AlphaFoldDB" id="A0A9X3Z2M3"/>
<comment type="caution">
    <text evidence="2">The sequence shown here is derived from an EMBL/GenBank/DDBJ whole genome shotgun (WGS) entry which is preliminary data.</text>
</comment>
<feature type="transmembrane region" description="Helical" evidence="1">
    <location>
        <begin position="188"/>
        <end position="208"/>
    </location>
</feature>
<protein>
    <submittedName>
        <fullName evidence="2">Stage II sporulation protein M</fullName>
    </submittedName>
</protein>
<feature type="transmembrane region" description="Helical" evidence="1">
    <location>
        <begin position="160"/>
        <end position="181"/>
    </location>
</feature>
<dbReference type="Pfam" id="PF01944">
    <property type="entry name" value="SpoIIM"/>
    <property type="match status" value="1"/>
</dbReference>
<dbReference type="PANTHER" id="PTHR35337">
    <property type="entry name" value="SLR1478 PROTEIN"/>
    <property type="match status" value="1"/>
</dbReference>
<dbReference type="InterPro" id="IPR002798">
    <property type="entry name" value="SpoIIM-like"/>
</dbReference>
<reference evidence="2" key="1">
    <citation type="submission" date="2022-12" db="EMBL/GenBank/DDBJ databases">
        <title>Draft genome sequence of the thermophilic strain Brevibacillus thermoruber HT42, isolated from Los Humeros, Puebla, Mexico, with biotechnological potential.</title>
        <authorList>
            <person name="Lara Sanchez J."/>
            <person name="Solis Palacios R."/>
            <person name="Bustos Baena A.S."/>
            <person name="Ruz Baez A.E."/>
            <person name="Espinosa Luna G."/>
            <person name="Oliart Ros R.M."/>
        </authorList>
    </citation>
    <scope>NUCLEOTIDE SEQUENCE</scope>
    <source>
        <strain evidence="2">HT42</strain>
    </source>
</reference>
<organism evidence="2 3">
    <name type="scientific">Brevibacillus thermoruber</name>
    <dbReference type="NCBI Taxonomy" id="33942"/>
    <lineage>
        <taxon>Bacteria</taxon>
        <taxon>Bacillati</taxon>
        <taxon>Bacillota</taxon>
        <taxon>Bacilli</taxon>
        <taxon>Bacillales</taxon>
        <taxon>Paenibacillaceae</taxon>
        <taxon>Brevibacillus</taxon>
    </lineage>
</organism>
<dbReference type="RefSeq" id="WP_035294911.1">
    <property type="nucleotide sequence ID" value="NZ_JAPYYP010000004.1"/>
</dbReference>
<accession>A0A9X3Z2M3</accession>
<feature type="transmembrane region" description="Helical" evidence="1">
    <location>
        <begin position="265"/>
        <end position="288"/>
    </location>
</feature>
<keyword evidence="1" id="KW-0812">Transmembrane</keyword>
<keyword evidence="3" id="KW-1185">Reference proteome</keyword>
<evidence type="ECO:0000313" key="3">
    <source>
        <dbReference type="Proteomes" id="UP001151071"/>
    </source>
</evidence>
<name>A0A9X3Z2M3_9BACL</name>
<evidence type="ECO:0000256" key="1">
    <source>
        <dbReference type="SAM" id="Phobius"/>
    </source>
</evidence>
<feature type="transmembrane region" description="Helical" evidence="1">
    <location>
        <begin position="214"/>
        <end position="244"/>
    </location>
</feature>